<dbReference type="AlphaFoldDB" id="A0AAE1Y4Y6"/>
<name>A0AAE1Y4Y6_9LAMI</name>
<reference evidence="3" key="2">
    <citation type="journal article" date="2024" name="Plant">
        <title>Genomic evolution and insights into agronomic trait innovations of Sesamum species.</title>
        <authorList>
            <person name="Miao H."/>
            <person name="Wang L."/>
            <person name="Qu L."/>
            <person name="Liu H."/>
            <person name="Sun Y."/>
            <person name="Le M."/>
            <person name="Wang Q."/>
            <person name="Wei S."/>
            <person name="Zheng Y."/>
            <person name="Lin W."/>
            <person name="Duan Y."/>
            <person name="Cao H."/>
            <person name="Xiong S."/>
            <person name="Wang X."/>
            <person name="Wei L."/>
            <person name="Li C."/>
            <person name="Ma Q."/>
            <person name="Ju M."/>
            <person name="Zhao R."/>
            <person name="Li G."/>
            <person name="Mu C."/>
            <person name="Tian Q."/>
            <person name="Mei H."/>
            <person name="Zhang T."/>
            <person name="Gao T."/>
            <person name="Zhang H."/>
        </authorList>
    </citation>
    <scope>NUCLEOTIDE SEQUENCE</scope>
    <source>
        <strain evidence="3">3651</strain>
    </source>
</reference>
<comment type="caution">
    <text evidence="3">The sequence shown here is derived from an EMBL/GenBank/DDBJ whole genome shotgun (WGS) entry which is preliminary data.</text>
</comment>
<feature type="compositionally biased region" description="Basic and acidic residues" evidence="1">
    <location>
        <begin position="306"/>
        <end position="329"/>
    </location>
</feature>
<protein>
    <submittedName>
        <fullName evidence="3">Uncharacterized protein</fullName>
    </submittedName>
</protein>
<dbReference type="PANTHER" id="PTHR33914:SF2">
    <property type="entry name" value="OS02G0582100 PROTEIN"/>
    <property type="match status" value="1"/>
</dbReference>
<dbReference type="InterPro" id="IPR040378">
    <property type="entry name" value="BASL"/>
</dbReference>
<dbReference type="GO" id="GO:0009786">
    <property type="term" value="P:regulation of asymmetric cell division"/>
    <property type="evidence" value="ECO:0007669"/>
    <property type="project" value="InterPro"/>
</dbReference>
<reference evidence="3" key="1">
    <citation type="submission" date="2020-06" db="EMBL/GenBank/DDBJ databases">
        <authorList>
            <person name="Li T."/>
            <person name="Hu X."/>
            <person name="Zhang T."/>
            <person name="Song X."/>
            <person name="Zhang H."/>
            <person name="Dai N."/>
            <person name="Sheng W."/>
            <person name="Hou X."/>
            <person name="Wei L."/>
        </authorList>
    </citation>
    <scope>NUCLEOTIDE SEQUENCE</scope>
    <source>
        <strain evidence="3">3651</strain>
        <tissue evidence="3">Leaf</tissue>
    </source>
</reference>
<feature type="region of interest" description="Disordered" evidence="1">
    <location>
        <begin position="285"/>
        <end position="348"/>
    </location>
</feature>
<feature type="compositionally biased region" description="Basic and acidic residues" evidence="1">
    <location>
        <begin position="516"/>
        <end position="533"/>
    </location>
</feature>
<evidence type="ECO:0000313" key="3">
    <source>
        <dbReference type="EMBL" id="KAK4423660.1"/>
    </source>
</evidence>
<proteinExistence type="predicted"/>
<gene>
    <name evidence="3" type="ORF">Salat_1948900</name>
</gene>
<feature type="compositionally biased region" description="Polar residues" evidence="1">
    <location>
        <begin position="330"/>
        <end position="344"/>
    </location>
</feature>
<feature type="region of interest" description="Disordered" evidence="1">
    <location>
        <begin position="553"/>
        <end position="576"/>
    </location>
</feature>
<evidence type="ECO:0000313" key="4">
    <source>
        <dbReference type="Proteomes" id="UP001293254"/>
    </source>
</evidence>
<dbReference type="Proteomes" id="UP001293254">
    <property type="component" value="Unassembled WGS sequence"/>
</dbReference>
<keyword evidence="4" id="KW-1185">Reference proteome</keyword>
<feature type="compositionally biased region" description="Basic and acidic residues" evidence="1">
    <location>
        <begin position="559"/>
        <end position="569"/>
    </location>
</feature>
<evidence type="ECO:0000256" key="2">
    <source>
        <dbReference type="SAM" id="SignalP"/>
    </source>
</evidence>
<keyword evidence="2" id="KW-0732">Signal</keyword>
<dbReference type="EMBL" id="JACGWO010000007">
    <property type="protein sequence ID" value="KAK4423660.1"/>
    <property type="molecule type" value="Genomic_DNA"/>
</dbReference>
<feature type="region of interest" description="Disordered" evidence="1">
    <location>
        <begin position="494"/>
        <end position="539"/>
    </location>
</feature>
<feature type="compositionally biased region" description="Basic and acidic residues" evidence="1">
    <location>
        <begin position="144"/>
        <end position="157"/>
    </location>
</feature>
<sequence length="658" mass="72193">MAQFNLPLILMTDSSLFACLVNVRFTTIENSPDDPNVYDPAEQDMTMKENLDATRYSSKRFGREADPLAFGSKETYRLNGSSDTLPFEFEVKGKDGCWDPELLDDFSMDNEHGTRASPERDDQNALLYHLTSLEEDGDSSSSDANDKDKVHSSPEHECPMTVEEFAHSSENESTDSRFLYGASDLLKTDANWNADKNVSESERAEVIVCYKEINYHVVKEICVDEGMPVKGNLLIESNKHNKLGHSFRQPLNDDAHCVSMEEDVDMEFFVSDAFAAPSLDSTKVVTSNEHGNKEGSNGQLLAQESSDSRSESSSDKDTAEHCDLEDSQWKGETNSDTTGETLTDASDEDSFIDRKLPIQEFGTRSFLRSFLNSLDGEKNEVAQLPDQKISSSKAVGEAASPAAGPKEDLQASILYYNSEVENGSITFNFNSLTPVVAGVTNGRTEVVKEQSFDSGDVLNHQDANIDNLSDASQVHCNGSKDTSMGKVHELSPAIKDGFSNDIPATSHAHSFSSKDISNEDVHDQSPDHKDKSPDGLSTDNQLQFAINPIKSDGQAVESHVLEHDEHKDSGNGSVVDHGKYDQEESSFSAAGLITFTGPIVYSGSLSVRSDGSAASGRSFAFPILQPEWNSSPVRMGKADGTHFRKHKGWRSGILCCRF</sequence>
<dbReference type="PANTHER" id="PTHR33914">
    <property type="entry name" value="18S PRE-RIBOSOMAL ASSEMBLY PROTEIN GAR2-LIKE PROTEIN"/>
    <property type="match status" value="1"/>
</dbReference>
<evidence type="ECO:0000256" key="1">
    <source>
        <dbReference type="SAM" id="MobiDB-lite"/>
    </source>
</evidence>
<organism evidence="3 4">
    <name type="scientific">Sesamum alatum</name>
    <dbReference type="NCBI Taxonomy" id="300844"/>
    <lineage>
        <taxon>Eukaryota</taxon>
        <taxon>Viridiplantae</taxon>
        <taxon>Streptophyta</taxon>
        <taxon>Embryophyta</taxon>
        <taxon>Tracheophyta</taxon>
        <taxon>Spermatophyta</taxon>
        <taxon>Magnoliopsida</taxon>
        <taxon>eudicotyledons</taxon>
        <taxon>Gunneridae</taxon>
        <taxon>Pentapetalae</taxon>
        <taxon>asterids</taxon>
        <taxon>lamiids</taxon>
        <taxon>Lamiales</taxon>
        <taxon>Pedaliaceae</taxon>
        <taxon>Sesamum</taxon>
    </lineage>
</organism>
<feature type="compositionally biased region" description="Polar residues" evidence="1">
    <location>
        <begin position="285"/>
        <end position="303"/>
    </location>
</feature>
<feature type="region of interest" description="Disordered" evidence="1">
    <location>
        <begin position="133"/>
        <end position="157"/>
    </location>
</feature>
<accession>A0AAE1Y4Y6</accession>
<feature type="signal peptide" evidence="2">
    <location>
        <begin position="1"/>
        <end position="18"/>
    </location>
</feature>
<feature type="chain" id="PRO_5042099738" evidence="2">
    <location>
        <begin position="19"/>
        <end position="658"/>
    </location>
</feature>